<sequence length="59" mass="6449">MYKSPKRFLNGGNRTQQVEQVGLVGGALPAQVQDERNKPVVGHGPGVVQNLVDCLFRFV</sequence>
<reference evidence="2" key="1">
    <citation type="journal article" date="2015" name="BMC Genomics">
        <title>Draft genome of a commonly misdiagnosed multidrug resistant pathogen Candida auris.</title>
        <authorList>
            <person name="Chatterjee S."/>
            <person name="Alampalli S.V."/>
            <person name="Nageshan R.K."/>
            <person name="Chettiar S.T."/>
            <person name="Joshi S."/>
            <person name="Tatu U.S."/>
        </authorList>
    </citation>
    <scope>NUCLEOTIDE SEQUENCE [LARGE SCALE GENOMIC DNA]</scope>
    <source>
        <strain evidence="2">6684</strain>
    </source>
</reference>
<dbReference type="AlphaFoldDB" id="A0A0L0NSZ3"/>
<gene>
    <name evidence="1" type="ORF">QG37_06911</name>
</gene>
<dbReference type="Proteomes" id="UP000037122">
    <property type="component" value="Unassembled WGS sequence"/>
</dbReference>
<evidence type="ECO:0000313" key="1">
    <source>
        <dbReference type="EMBL" id="KND96795.1"/>
    </source>
</evidence>
<accession>A0A0L0NSZ3</accession>
<name>A0A0L0NSZ3_CANAR</name>
<dbReference type="VEuPathDB" id="FungiDB:QG37_06911"/>
<dbReference type="EMBL" id="LGST01000050">
    <property type="protein sequence ID" value="KND96795.1"/>
    <property type="molecule type" value="Genomic_DNA"/>
</dbReference>
<organism evidence="1 2">
    <name type="scientific">Candidozyma auris</name>
    <name type="common">Yeast</name>
    <name type="synonym">Candida auris</name>
    <dbReference type="NCBI Taxonomy" id="498019"/>
    <lineage>
        <taxon>Eukaryota</taxon>
        <taxon>Fungi</taxon>
        <taxon>Dikarya</taxon>
        <taxon>Ascomycota</taxon>
        <taxon>Saccharomycotina</taxon>
        <taxon>Pichiomycetes</taxon>
        <taxon>Metschnikowiaceae</taxon>
        <taxon>Candidozyma</taxon>
    </lineage>
</organism>
<proteinExistence type="predicted"/>
<protein>
    <submittedName>
        <fullName evidence="1">Uncharacterized protein</fullName>
    </submittedName>
</protein>
<comment type="caution">
    <text evidence="1">The sequence shown here is derived from an EMBL/GenBank/DDBJ whole genome shotgun (WGS) entry which is preliminary data.</text>
</comment>
<evidence type="ECO:0000313" key="2">
    <source>
        <dbReference type="Proteomes" id="UP000037122"/>
    </source>
</evidence>